<dbReference type="EMBL" id="FXAW01000001">
    <property type="protein sequence ID" value="SMG07515.1"/>
    <property type="molecule type" value="Genomic_DNA"/>
</dbReference>
<gene>
    <name evidence="1" type="ORF">SAMN05661096_00042</name>
</gene>
<organism evidence="1 2">
    <name type="scientific">Marivirga sericea</name>
    <dbReference type="NCBI Taxonomy" id="1028"/>
    <lineage>
        <taxon>Bacteria</taxon>
        <taxon>Pseudomonadati</taxon>
        <taxon>Bacteroidota</taxon>
        <taxon>Cytophagia</taxon>
        <taxon>Cytophagales</taxon>
        <taxon>Marivirgaceae</taxon>
        <taxon>Marivirga</taxon>
    </lineage>
</organism>
<reference evidence="2" key="1">
    <citation type="submission" date="2017-04" db="EMBL/GenBank/DDBJ databases">
        <authorList>
            <person name="Varghese N."/>
            <person name="Submissions S."/>
        </authorList>
    </citation>
    <scope>NUCLEOTIDE SEQUENCE [LARGE SCALE GENOMIC DNA]</scope>
    <source>
        <strain evidence="2">DSM 4125</strain>
    </source>
</reference>
<dbReference type="AlphaFoldDB" id="A0A1X7HZR4"/>
<evidence type="ECO:0000313" key="1">
    <source>
        <dbReference type="EMBL" id="SMG07515.1"/>
    </source>
</evidence>
<evidence type="ECO:0000313" key="2">
    <source>
        <dbReference type="Proteomes" id="UP000193804"/>
    </source>
</evidence>
<keyword evidence="2" id="KW-1185">Reference proteome</keyword>
<dbReference type="Proteomes" id="UP000193804">
    <property type="component" value="Unassembled WGS sequence"/>
</dbReference>
<name>A0A1X7HZR4_9BACT</name>
<proteinExistence type="predicted"/>
<sequence>MKSIYLKLDAFFICYIFCEEAQISFCSAHYFLVLSSCFGYVGEYSNELNANCYRFQKTYHAIN</sequence>
<dbReference type="STRING" id="1028.SAMN05661096_00042"/>
<protein>
    <submittedName>
        <fullName evidence="1">Uncharacterized protein</fullName>
    </submittedName>
</protein>
<accession>A0A1X7HZR4</accession>